<feature type="active site" description="Proton acceptor; specific for L-alanine" evidence="5">
    <location>
        <position position="286"/>
    </location>
</feature>
<dbReference type="SUPFAM" id="SSF50621">
    <property type="entry name" value="Alanine racemase C-terminal domain-like"/>
    <property type="match status" value="1"/>
</dbReference>
<gene>
    <name evidence="9" type="primary">alr</name>
    <name evidence="9" type="ORF">CL176_00650</name>
</gene>
<evidence type="ECO:0000256" key="4">
    <source>
        <dbReference type="ARBA" id="ARBA00023235"/>
    </source>
</evidence>
<dbReference type="Gene3D" id="3.20.20.10">
    <property type="entry name" value="Alanine racemase"/>
    <property type="match status" value="1"/>
</dbReference>
<feature type="binding site" evidence="5 7">
    <location>
        <position position="147"/>
    </location>
    <ligand>
        <name>substrate</name>
    </ligand>
</feature>
<dbReference type="InterPro" id="IPR020622">
    <property type="entry name" value="Ala_racemase_pyridoxalP-BS"/>
</dbReference>
<comment type="similarity">
    <text evidence="5">Belongs to the alanine racemase family.</text>
</comment>
<dbReference type="UniPathway" id="UPA00042">
    <property type="reaction ID" value="UER00497"/>
</dbReference>
<dbReference type="Gene3D" id="2.40.37.10">
    <property type="entry name" value="Lyase, Ornithine Decarboxylase, Chain A, domain 1"/>
    <property type="match status" value="1"/>
</dbReference>
<organism evidence="9 10">
    <name type="scientific">Suicoccus acidiformans</name>
    <dbReference type="NCBI Taxonomy" id="2036206"/>
    <lineage>
        <taxon>Bacteria</taxon>
        <taxon>Bacillati</taxon>
        <taxon>Bacillota</taxon>
        <taxon>Bacilli</taxon>
        <taxon>Lactobacillales</taxon>
        <taxon>Aerococcaceae</taxon>
        <taxon>Suicoccus</taxon>
    </lineage>
</organism>
<keyword evidence="4 5" id="KW-0413">Isomerase</keyword>
<dbReference type="NCBIfam" id="TIGR00492">
    <property type="entry name" value="alr"/>
    <property type="match status" value="1"/>
</dbReference>
<dbReference type="InterPro" id="IPR029066">
    <property type="entry name" value="PLP-binding_barrel"/>
</dbReference>
<dbReference type="PROSITE" id="PS00395">
    <property type="entry name" value="ALANINE_RACEMASE"/>
    <property type="match status" value="1"/>
</dbReference>
<dbReference type="Pfam" id="PF00842">
    <property type="entry name" value="Ala_racemase_C"/>
    <property type="match status" value="1"/>
</dbReference>
<dbReference type="RefSeq" id="WP_118989577.1">
    <property type="nucleotide sequence ID" value="NZ_CP023434.1"/>
</dbReference>
<comment type="cofactor">
    <cofactor evidence="2 5 6">
        <name>pyridoxal 5'-phosphate</name>
        <dbReference type="ChEBI" id="CHEBI:597326"/>
    </cofactor>
</comment>
<feature type="active site" description="Proton acceptor; specific for D-alanine" evidence="5">
    <location>
        <position position="41"/>
    </location>
</feature>
<evidence type="ECO:0000256" key="2">
    <source>
        <dbReference type="ARBA" id="ARBA00001933"/>
    </source>
</evidence>
<keyword evidence="10" id="KW-1185">Reference proteome</keyword>
<evidence type="ECO:0000259" key="8">
    <source>
        <dbReference type="SMART" id="SM01005"/>
    </source>
</evidence>
<feature type="modified residue" description="N6-(pyridoxal phosphate)lysine" evidence="5 6">
    <location>
        <position position="41"/>
    </location>
</feature>
<dbReference type="GO" id="GO:0030632">
    <property type="term" value="P:D-alanine biosynthetic process"/>
    <property type="evidence" value="ECO:0007669"/>
    <property type="project" value="UniProtKB-UniRule"/>
</dbReference>
<name>A0A347WHU6_9LACT</name>
<protein>
    <recommendedName>
        <fullName evidence="5">Alanine racemase</fullName>
        <ecNumber evidence="5">5.1.1.1</ecNumber>
    </recommendedName>
</protein>
<proteinExistence type="inferred from homology"/>
<dbReference type="Proteomes" id="UP000263232">
    <property type="component" value="Chromosome"/>
</dbReference>
<dbReference type="PANTHER" id="PTHR30511">
    <property type="entry name" value="ALANINE RACEMASE"/>
    <property type="match status" value="1"/>
</dbReference>
<dbReference type="GO" id="GO:0009252">
    <property type="term" value="P:peptidoglycan biosynthetic process"/>
    <property type="evidence" value="ECO:0007669"/>
    <property type="project" value="TreeGrafter"/>
</dbReference>
<comment type="function">
    <text evidence="5">Catalyzes the interconversion of L-alanine and D-alanine. May also act on other amino acids.</text>
</comment>
<evidence type="ECO:0000313" key="10">
    <source>
        <dbReference type="Proteomes" id="UP000263232"/>
    </source>
</evidence>
<dbReference type="PANTHER" id="PTHR30511:SF0">
    <property type="entry name" value="ALANINE RACEMASE, CATABOLIC-RELATED"/>
    <property type="match status" value="1"/>
</dbReference>
<dbReference type="PRINTS" id="PR00992">
    <property type="entry name" value="ALARACEMASE"/>
</dbReference>
<dbReference type="Pfam" id="PF01168">
    <property type="entry name" value="Ala_racemase_N"/>
    <property type="match status" value="1"/>
</dbReference>
<evidence type="ECO:0000256" key="1">
    <source>
        <dbReference type="ARBA" id="ARBA00000316"/>
    </source>
</evidence>
<dbReference type="InterPro" id="IPR011079">
    <property type="entry name" value="Ala_racemase_C"/>
</dbReference>
<dbReference type="GO" id="GO:0008784">
    <property type="term" value="F:alanine racemase activity"/>
    <property type="evidence" value="ECO:0007669"/>
    <property type="project" value="UniProtKB-UniRule"/>
</dbReference>
<dbReference type="InterPro" id="IPR000821">
    <property type="entry name" value="Ala_racemase"/>
</dbReference>
<dbReference type="InterPro" id="IPR001608">
    <property type="entry name" value="Ala_racemase_N"/>
</dbReference>
<dbReference type="GO" id="GO:0030170">
    <property type="term" value="F:pyridoxal phosphate binding"/>
    <property type="evidence" value="ECO:0007669"/>
    <property type="project" value="UniProtKB-UniRule"/>
</dbReference>
<dbReference type="AlphaFoldDB" id="A0A347WHU6"/>
<reference evidence="9 10" key="1">
    <citation type="submission" date="2017-09" db="EMBL/GenBank/DDBJ databases">
        <title>Complete genome sequence of Oxytococcus suis strain ZY16052.</title>
        <authorList>
            <person name="Li F."/>
        </authorList>
    </citation>
    <scope>NUCLEOTIDE SEQUENCE [LARGE SCALE GENOMIC DNA]</scope>
    <source>
        <strain evidence="9 10">ZY16052</strain>
    </source>
</reference>
<dbReference type="CDD" id="cd00430">
    <property type="entry name" value="PLPDE_III_AR"/>
    <property type="match status" value="1"/>
</dbReference>
<evidence type="ECO:0000256" key="3">
    <source>
        <dbReference type="ARBA" id="ARBA00022898"/>
    </source>
</evidence>
<dbReference type="HAMAP" id="MF_01201">
    <property type="entry name" value="Ala_racemase"/>
    <property type="match status" value="1"/>
</dbReference>
<dbReference type="GO" id="GO:0005829">
    <property type="term" value="C:cytosol"/>
    <property type="evidence" value="ECO:0007669"/>
    <property type="project" value="TreeGrafter"/>
</dbReference>
<comment type="pathway">
    <text evidence="5">Amino-acid biosynthesis; D-alanine biosynthesis; D-alanine from L-alanine: step 1/1.</text>
</comment>
<feature type="binding site" evidence="5 7">
    <location>
        <position position="333"/>
    </location>
    <ligand>
        <name>substrate</name>
    </ligand>
</feature>
<evidence type="ECO:0000313" key="9">
    <source>
        <dbReference type="EMBL" id="AXY24653.1"/>
    </source>
</evidence>
<dbReference type="SMART" id="SM01005">
    <property type="entry name" value="Ala_racemase_C"/>
    <property type="match status" value="1"/>
</dbReference>
<dbReference type="SUPFAM" id="SSF51419">
    <property type="entry name" value="PLP-binding barrel"/>
    <property type="match status" value="1"/>
</dbReference>
<dbReference type="OrthoDB" id="9813814at2"/>
<dbReference type="EMBL" id="CP023434">
    <property type="protein sequence ID" value="AXY24653.1"/>
    <property type="molecule type" value="Genomic_DNA"/>
</dbReference>
<dbReference type="EC" id="5.1.1.1" evidence="5"/>
<evidence type="ECO:0000256" key="5">
    <source>
        <dbReference type="HAMAP-Rule" id="MF_01201"/>
    </source>
</evidence>
<dbReference type="FunFam" id="2.40.37.10:FF:000006">
    <property type="entry name" value="Alanine racemase"/>
    <property type="match status" value="1"/>
</dbReference>
<comment type="catalytic activity">
    <reaction evidence="1 5">
        <text>L-alanine = D-alanine</text>
        <dbReference type="Rhea" id="RHEA:20249"/>
        <dbReference type="ChEBI" id="CHEBI:57416"/>
        <dbReference type="ChEBI" id="CHEBI:57972"/>
        <dbReference type="EC" id="5.1.1.1"/>
    </reaction>
</comment>
<evidence type="ECO:0000256" key="6">
    <source>
        <dbReference type="PIRSR" id="PIRSR600821-50"/>
    </source>
</evidence>
<accession>A0A347WHU6</accession>
<sequence>MIEPSEHRPSQAIVDLGAIRHNLTIIQARMQPEQLLYATVKADAYGHGAIQISKAALEAGADGLAVATVDEGIELRQAGIQDVPILILGLTDPRGIAEILHYHLTVTVSGTEFFEVAYQQLQRSGELALLDECTLNFHLALDTGMGRIGLRTTAEVRAFAEAINAFPWAQWEGVFTHFATAGGGPEAYIQTQWKQWQSLLQAVPDTVRYRHYANSAMALWYDQAIPSDIVRYGIGIYGVDPKDQLPEGDWPADLAVNQQDAFKPALSLISEIVHVKKVTKGSKISYGATYEAQEDEWIATIPMGYADGWLRRYEVFPVLVDGQACPIVGRINMDQLMIRLPKQYPVGTTVTFIGQDGHLNNHVSYLAQQIDTIGYEILTTIGKRVPRIYLDEAGKVKE</sequence>
<evidence type="ECO:0000256" key="7">
    <source>
        <dbReference type="PIRSR" id="PIRSR600821-52"/>
    </source>
</evidence>
<dbReference type="KEGG" id="abae:CL176_00650"/>
<dbReference type="InterPro" id="IPR009006">
    <property type="entry name" value="Ala_racemase/Decarboxylase_C"/>
</dbReference>
<feature type="domain" description="Alanine racemase C-terminal" evidence="8">
    <location>
        <begin position="265"/>
        <end position="390"/>
    </location>
</feature>
<dbReference type="FunFam" id="3.20.20.10:FF:000002">
    <property type="entry name" value="Alanine racemase"/>
    <property type="match status" value="1"/>
</dbReference>
<keyword evidence="3 5" id="KW-0663">Pyridoxal phosphate</keyword>